<evidence type="ECO:0000256" key="1">
    <source>
        <dbReference type="ARBA" id="ARBA00004141"/>
    </source>
</evidence>
<comment type="caution">
    <text evidence="15">The sequence shown here is derived from an EMBL/GenBank/DDBJ whole genome shotgun (WGS) entry which is preliminary data.</text>
</comment>
<keyword evidence="4 12" id="KW-0812">Transmembrane</keyword>
<evidence type="ECO:0000256" key="3">
    <source>
        <dbReference type="ARBA" id="ARBA00022538"/>
    </source>
</evidence>
<dbReference type="PANTHER" id="PTHR11537">
    <property type="entry name" value="VOLTAGE-GATED POTASSIUM CHANNEL"/>
    <property type="match status" value="1"/>
</dbReference>
<dbReference type="Proteomes" id="UP001369086">
    <property type="component" value="Unassembled WGS sequence"/>
</dbReference>
<dbReference type="PANTHER" id="PTHR11537:SF39">
    <property type="entry name" value="POTASSIUM VOLTAGE-GATED CHANNEL SUBFAMILY S MEMBER 3"/>
    <property type="match status" value="1"/>
</dbReference>
<comment type="subcellular location">
    <subcellularLocation>
        <location evidence="1">Membrane</location>
        <topology evidence="1">Multi-pass membrane protein</topology>
    </subcellularLocation>
</comment>
<dbReference type="PRINTS" id="PR01494">
    <property type="entry name" value="KV9CHANNEL"/>
</dbReference>
<dbReference type="EMBL" id="JAHFZB010000026">
    <property type="protein sequence ID" value="KAK6474268.1"/>
    <property type="molecule type" value="Genomic_DNA"/>
</dbReference>
<keyword evidence="6" id="KW-0851">Voltage-gated channel</keyword>
<dbReference type="Pfam" id="PF00520">
    <property type="entry name" value="Ion_trans"/>
    <property type="match status" value="1"/>
</dbReference>
<dbReference type="PRINTS" id="PR01491">
    <property type="entry name" value="KVCHANNEL"/>
</dbReference>
<feature type="transmembrane region" description="Helical" evidence="12">
    <location>
        <begin position="319"/>
        <end position="337"/>
    </location>
</feature>
<keyword evidence="7" id="KW-0630">Potassium</keyword>
<evidence type="ECO:0000259" key="14">
    <source>
        <dbReference type="Pfam" id="PF02214"/>
    </source>
</evidence>
<proteinExistence type="predicted"/>
<evidence type="ECO:0000256" key="9">
    <source>
        <dbReference type="ARBA" id="ARBA00023065"/>
    </source>
</evidence>
<evidence type="ECO:0000256" key="12">
    <source>
        <dbReference type="SAM" id="Phobius"/>
    </source>
</evidence>
<keyword evidence="3" id="KW-0633">Potassium transport</keyword>
<organism evidence="15 16">
    <name type="scientific">Huso huso</name>
    <name type="common">Beluga</name>
    <name type="synonym">Acipenser huso</name>
    <dbReference type="NCBI Taxonomy" id="61971"/>
    <lineage>
        <taxon>Eukaryota</taxon>
        <taxon>Metazoa</taxon>
        <taxon>Chordata</taxon>
        <taxon>Craniata</taxon>
        <taxon>Vertebrata</taxon>
        <taxon>Euteleostomi</taxon>
        <taxon>Actinopterygii</taxon>
        <taxon>Chondrostei</taxon>
        <taxon>Acipenseriformes</taxon>
        <taxon>Acipenseridae</taxon>
        <taxon>Huso</taxon>
    </lineage>
</organism>
<feature type="transmembrane region" description="Helical" evidence="12">
    <location>
        <begin position="242"/>
        <end position="264"/>
    </location>
</feature>
<dbReference type="Gene3D" id="3.30.710.10">
    <property type="entry name" value="Potassium Channel Kv1.1, Chain A"/>
    <property type="match status" value="1"/>
</dbReference>
<keyword evidence="11" id="KW-0407">Ion channel</keyword>
<keyword evidence="8 12" id="KW-1133">Transmembrane helix</keyword>
<dbReference type="PRINTS" id="PR00169">
    <property type="entry name" value="KCHANNEL"/>
</dbReference>
<dbReference type="Pfam" id="PF02214">
    <property type="entry name" value="BTB_2"/>
    <property type="match status" value="1"/>
</dbReference>
<keyword evidence="10 12" id="KW-0472">Membrane</keyword>
<dbReference type="SUPFAM" id="SSF81324">
    <property type="entry name" value="Voltage-gated potassium channels"/>
    <property type="match status" value="1"/>
</dbReference>
<dbReference type="Gene3D" id="1.20.120.350">
    <property type="entry name" value="Voltage-gated potassium channels. Chain C"/>
    <property type="match status" value="1"/>
</dbReference>
<evidence type="ECO:0000256" key="6">
    <source>
        <dbReference type="ARBA" id="ARBA00022882"/>
    </source>
</evidence>
<evidence type="ECO:0000256" key="8">
    <source>
        <dbReference type="ARBA" id="ARBA00022989"/>
    </source>
</evidence>
<feature type="domain" description="Potassium channel tetramerisation-type BTB" evidence="14">
    <location>
        <begin position="17"/>
        <end position="116"/>
    </location>
</feature>
<dbReference type="InterPro" id="IPR005821">
    <property type="entry name" value="Ion_trans_dom"/>
</dbReference>
<sequence length="455" mass="51537">MVHGQFYQAFEQDNAFLKVNIGGLKKKVSQSILLEYPHSRLGKLLCCKTLEARIELCDDYDFENDEFYFDRSSVMFRYILNFYSTGKLHAIEGVCARSFALETEYWGISDAAIHSCCSYNFHMSQANAEDRDGDSDDLSMVGQEDVPPMHNQEEFTNLLYGSYRRQLWLLLENPAYSLASKVITAFSLTAILVSIIIMGVNSLPEFRNEEDAGLRSVETTCIIFFTLEFLARMMVTPSQKRFFLNPLNIIDLISFIPFYVTLVVESIEENNTSLKNIGKVVQVLRLLRIFRILKLARHSNGLKALGATFRHSYQEIGDLVVFMAVGIAIFGALIYSTEKEEQEAGLSSIPIGWWWATVSMTTVGFGDTYPVTIVGKLVGGLCIIFGLLMVTLPVTIIFNRFSKCYHREQAIGATLWSQELKKTSTVNIRDVYAKRLHSFMRIKASALKETSSPNN</sequence>
<dbReference type="InterPro" id="IPR003971">
    <property type="entry name" value="K_chnl_volt-dep_Kv5/Kv9"/>
</dbReference>
<gene>
    <name evidence="15" type="ORF">HHUSO_G26479</name>
</gene>
<dbReference type="InterPro" id="IPR003131">
    <property type="entry name" value="T1-type_BTB"/>
</dbReference>
<reference evidence="15 16" key="1">
    <citation type="submission" date="2021-05" db="EMBL/GenBank/DDBJ databases">
        <authorList>
            <person name="Zahm M."/>
            <person name="Klopp C."/>
            <person name="Cabau C."/>
            <person name="Kuhl H."/>
            <person name="Suciu R."/>
            <person name="Ciorpac M."/>
            <person name="Holostenco D."/>
            <person name="Gessner J."/>
            <person name="Wuertz S."/>
            <person name="Hohne C."/>
            <person name="Stock M."/>
            <person name="Gislard M."/>
            <person name="Lluch J."/>
            <person name="Milhes M."/>
            <person name="Lampietro C."/>
            <person name="Lopez Roques C."/>
            <person name="Donnadieu C."/>
            <person name="Du K."/>
            <person name="Schartl M."/>
            <person name="Guiguen Y."/>
        </authorList>
    </citation>
    <scope>NUCLEOTIDE SEQUENCE [LARGE SCALE GENOMIC DNA]</scope>
    <source>
        <strain evidence="15">Hh-F2</strain>
        <tissue evidence="15">Blood</tissue>
    </source>
</reference>
<protein>
    <submittedName>
        <fullName evidence="15">Potassium voltage-gated channel subfamily S member 3-like</fullName>
    </submittedName>
</protein>
<evidence type="ECO:0000313" key="16">
    <source>
        <dbReference type="Proteomes" id="UP001369086"/>
    </source>
</evidence>
<evidence type="ECO:0000256" key="10">
    <source>
        <dbReference type="ARBA" id="ARBA00023136"/>
    </source>
</evidence>
<dbReference type="InterPro" id="IPR027359">
    <property type="entry name" value="Volt_channel_dom_sf"/>
</dbReference>
<dbReference type="InterPro" id="IPR003968">
    <property type="entry name" value="K_chnl_volt-dep_Kv"/>
</dbReference>
<evidence type="ECO:0000256" key="7">
    <source>
        <dbReference type="ARBA" id="ARBA00022958"/>
    </source>
</evidence>
<evidence type="ECO:0000256" key="11">
    <source>
        <dbReference type="ARBA" id="ARBA00023303"/>
    </source>
</evidence>
<evidence type="ECO:0000256" key="5">
    <source>
        <dbReference type="ARBA" id="ARBA00022826"/>
    </source>
</evidence>
<dbReference type="SUPFAM" id="SSF54695">
    <property type="entry name" value="POZ domain"/>
    <property type="match status" value="1"/>
</dbReference>
<name>A0ABR0YP44_HUSHU</name>
<dbReference type="InterPro" id="IPR011333">
    <property type="entry name" value="SKP1/BTB/POZ_sf"/>
</dbReference>
<dbReference type="Gene3D" id="1.10.287.70">
    <property type="match status" value="1"/>
</dbReference>
<evidence type="ECO:0000256" key="4">
    <source>
        <dbReference type="ARBA" id="ARBA00022692"/>
    </source>
</evidence>
<keyword evidence="9" id="KW-0406">Ion transport</keyword>
<evidence type="ECO:0000259" key="13">
    <source>
        <dbReference type="Pfam" id="PF00520"/>
    </source>
</evidence>
<dbReference type="InterPro" id="IPR028325">
    <property type="entry name" value="VG_K_chnl"/>
</dbReference>
<feature type="domain" description="Ion transport" evidence="13">
    <location>
        <begin position="181"/>
        <end position="408"/>
    </location>
</feature>
<keyword evidence="16" id="KW-1185">Reference proteome</keyword>
<evidence type="ECO:0000256" key="2">
    <source>
        <dbReference type="ARBA" id="ARBA00022448"/>
    </source>
</evidence>
<keyword evidence="2" id="KW-0813">Transport</keyword>
<accession>A0ABR0YP44</accession>
<feature type="transmembrane region" description="Helical" evidence="12">
    <location>
        <begin position="377"/>
        <end position="398"/>
    </location>
</feature>
<keyword evidence="5" id="KW-0631">Potassium channel</keyword>
<feature type="transmembrane region" description="Helical" evidence="12">
    <location>
        <begin position="344"/>
        <end position="365"/>
    </location>
</feature>
<evidence type="ECO:0000313" key="15">
    <source>
        <dbReference type="EMBL" id="KAK6474268.1"/>
    </source>
</evidence>
<feature type="transmembrane region" description="Helical" evidence="12">
    <location>
        <begin position="182"/>
        <end position="200"/>
    </location>
</feature>